<protein>
    <submittedName>
        <fullName evidence="1">Uncharacterized protein</fullName>
    </submittedName>
</protein>
<proteinExistence type="predicted"/>
<reference evidence="1 2" key="1">
    <citation type="submission" date="2023-03" db="EMBL/GenBank/DDBJ databases">
        <authorList>
            <person name="Pearce D."/>
        </authorList>
    </citation>
    <scope>NUCLEOTIDE SEQUENCE [LARGE SCALE GENOMIC DNA]</scope>
    <source>
        <strain evidence="1">Msz</strain>
    </source>
</reference>
<evidence type="ECO:0000313" key="2">
    <source>
        <dbReference type="Proteomes" id="UP001162030"/>
    </source>
</evidence>
<organism evidence="1 2">
    <name type="scientific">Methylocaldum szegediense</name>
    <dbReference type="NCBI Taxonomy" id="73780"/>
    <lineage>
        <taxon>Bacteria</taxon>
        <taxon>Pseudomonadati</taxon>
        <taxon>Pseudomonadota</taxon>
        <taxon>Gammaproteobacteria</taxon>
        <taxon>Methylococcales</taxon>
        <taxon>Methylococcaceae</taxon>
        <taxon>Methylocaldum</taxon>
    </lineage>
</organism>
<evidence type="ECO:0000313" key="1">
    <source>
        <dbReference type="EMBL" id="CAI8882836.1"/>
    </source>
</evidence>
<accession>A0ABM9I493</accession>
<sequence>MVRQCLTNTGPTDYLLFGNREYEKLIARDKANLDIF</sequence>
<dbReference type="EMBL" id="OX458333">
    <property type="protein sequence ID" value="CAI8882836.1"/>
    <property type="molecule type" value="Genomic_DNA"/>
</dbReference>
<gene>
    <name evidence="1" type="ORF">MSZNOR_3091</name>
</gene>
<keyword evidence="2" id="KW-1185">Reference proteome</keyword>
<name>A0ABM9I493_9GAMM</name>
<dbReference type="Proteomes" id="UP001162030">
    <property type="component" value="Chromosome"/>
</dbReference>